<dbReference type="RefSeq" id="WP_134907381.1">
    <property type="nucleotide sequence ID" value="NZ_JAJAOX010000338.1"/>
</dbReference>
<gene>
    <name evidence="1" type="ORF">DKZ23_05140</name>
</gene>
<evidence type="ECO:0000313" key="1">
    <source>
        <dbReference type="EMBL" id="PWT47061.1"/>
    </source>
</evidence>
<name>A0A317GGB7_LIMRT</name>
<dbReference type="AlphaFoldDB" id="A0A317GGB7"/>
<evidence type="ECO:0000313" key="2">
    <source>
        <dbReference type="Proteomes" id="UP000245866"/>
    </source>
</evidence>
<dbReference type="EMBL" id="QGHS01000050">
    <property type="protein sequence ID" value="PWT47061.1"/>
    <property type="molecule type" value="Genomic_DNA"/>
</dbReference>
<reference evidence="1 2" key="1">
    <citation type="journal article" date="2018" name="Front. Microbiol.">
        <title>Comparative Genomics of the Herbivore Gut Symbiont Lactobacillus reuteri Reveals Genetic Diversity and Lifestyle Adaptation.</title>
        <authorList>
            <person name="Zhao J."/>
        </authorList>
    </citation>
    <scope>NUCLEOTIDE SEQUENCE [LARGE SCALE GENOMIC DNA]</scope>
    <source>
        <strain evidence="1 2">LR12</strain>
    </source>
</reference>
<protein>
    <submittedName>
        <fullName evidence="1">Uncharacterized protein</fullName>
    </submittedName>
</protein>
<sequence>MTKNNFNNNETATDERYFITTHDKKGNRLFAMVEGQLTDEMINQMQEINDKTFIKAVRNLLNALDEG</sequence>
<accession>A0A317GGB7</accession>
<organism evidence="1 2">
    <name type="scientific">Limosilactobacillus reuteri</name>
    <name type="common">Lactobacillus reuteri</name>
    <dbReference type="NCBI Taxonomy" id="1598"/>
    <lineage>
        <taxon>Bacteria</taxon>
        <taxon>Bacillati</taxon>
        <taxon>Bacillota</taxon>
        <taxon>Bacilli</taxon>
        <taxon>Lactobacillales</taxon>
        <taxon>Lactobacillaceae</taxon>
        <taxon>Limosilactobacillus</taxon>
    </lineage>
</organism>
<comment type="caution">
    <text evidence="1">The sequence shown here is derived from an EMBL/GenBank/DDBJ whole genome shotgun (WGS) entry which is preliminary data.</text>
</comment>
<dbReference type="Proteomes" id="UP000245866">
    <property type="component" value="Unassembled WGS sequence"/>
</dbReference>
<proteinExistence type="predicted"/>